<gene>
    <name evidence="2" type="ORF">DME_LOCUS4056</name>
</gene>
<dbReference type="Proteomes" id="UP000274756">
    <property type="component" value="Unassembled WGS sequence"/>
</dbReference>
<dbReference type="InterPro" id="IPR006594">
    <property type="entry name" value="LisH"/>
</dbReference>
<feature type="signal peptide" evidence="1">
    <location>
        <begin position="1"/>
        <end position="18"/>
    </location>
</feature>
<evidence type="ECO:0000313" key="3">
    <source>
        <dbReference type="Proteomes" id="UP000038040"/>
    </source>
</evidence>
<dbReference type="EMBL" id="UYYG01000263">
    <property type="protein sequence ID" value="VDN54083.1"/>
    <property type="molecule type" value="Genomic_DNA"/>
</dbReference>
<evidence type="ECO:0000313" key="4">
    <source>
        <dbReference type="Proteomes" id="UP000274756"/>
    </source>
</evidence>
<evidence type="ECO:0000313" key="5">
    <source>
        <dbReference type="WBParaSite" id="DME_0001063501-mRNA-1"/>
    </source>
</evidence>
<keyword evidence="1" id="KW-0732">Signal</keyword>
<sequence>MIFFVWSLLLSAVQYARRHRLNSILSQYFLTQYSQKTMLVFRKTSSLSVAARNISRRLEYGNTALWKMNSEPCLPYDSEASILYRNEQLEIVVQPTALDFHISDWQIIAQPPRRYSTRISFIASLGCVTTNNKNNGEVEEDALSSMNVLINDNSLVAASQKQLNDFNHFEPFLMISYQIRQLCKKLGHHRSRPWEILYDCELEDFYAIAFAWIENSLLDIGGKARVKTIKNLI</sequence>
<keyword evidence="4" id="KW-1185">Reference proteome</keyword>
<dbReference type="PROSITE" id="PS50896">
    <property type="entry name" value="LISH"/>
    <property type="match status" value="1"/>
</dbReference>
<accession>A0A0N4URF5</accession>
<feature type="chain" id="PRO_5033230263" evidence="1">
    <location>
        <begin position="19"/>
        <end position="233"/>
    </location>
</feature>
<reference evidence="5" key="1">
    <citation type="submission" date="2017-02" db="UniProtKB">
        <authorList>
            <consortium name="WormBaseParasite"/>
        </authorList>
    </citation>
    <scope>IDENTIFICATION</scope>
</reference>
<reference evidence="2 4" key="2">
    <citation type="submission" date="2018-11" db="EMBL/GenBank/DDBJ databases">
        <authorList>
            <consortium name="Pathogen Informatics"/>
        </authorList>
    </citation>
    <scope>NUCLEOTIDE SEQUENCE [LARGE SCALE GENOMIC DNA]</scope>
</reference>
<protein>
    <submittedName>
        <fullName evidence="5">LisH domain-containing protein</fullName>
    </submittedName>
</protein>
<proteinExistence type="predicted"/>
<evidence type="ECO:0000256" key="1">
    <source>
        <dbReference type="SAM" id="SignalP"/>
    </source>
</evidence>
<evidence type="ECO:0000313" key="2">
    <source>
        <dbReference type="EMBL" id="VDN54083.1"/>
    </source>
</evidence>
<dbReference type="Proteomes" id="UP000038040">
    <property type="component" value="Unplaced"/>
</dbReference>
<dbReference type="OrthoDB" id="5866061at2759"/>
<dbReference type="AlphaFoldDB" id="A0A0N4URF5"/>
<organism evidence="3 5">
    <name type="scientific">Dracunculus medinensis</name>
    <name type="common">Guinea worm</name>
    <dbReference type="NCBI Taxonomy" id="318479"/>
    <lineage>
        <taxon>Eukaryota</taxon>
        <taxon>Metazoa</taxon>
        <taxon>Ecdysozoa</taxon>
        <taxon>Nematoda</taxon>
        <taxon>Chromadorea</taxon>
        <taxon>Rhabditida</taxon>
        <taxon>Spirurina</taxon>
        <taxon>Dracunculoidea</taxon>
        <taxon>Dracunculidae</taxon>
        <taxon>Dracunculus</taxon>
    </lineage>
</organism>
<name>A0A0N4URF5_DRAME</name>
<dbReference type="STRING" id="318479.A0A0N4URF5"/>
<dbReference type="WBParaSite" id="DME_0001063501-mRNA-1">
    <property type="protein sequence ID" value="DME_0001063501-mRNA-1"/>
    <property type="gene ID" value="DME_0001063501"/>
</dbReference>